<organism evidence="8 9">
    <name type="scientific">Hymenobacter metallicola</name>
    <dbReference type="NCBI Taxonomy" id="2563114"/>
    <lineage>
        <taxon>Bacteria</taxon>
        <taxon>Pseudomonadati</taxon>
        <taxon>Bacteroidota</taxon>
        <taxon>Cytophagia</taxon>
        <taxon>Cytophagales</taxon>
        <taxon>Hymenobacteraceae</taxon>
        <taxon>Hymenobacter</taxon>
    </lineage>
</organism>
<evidence type="ECO:0000256" key="3">
    <source>
        <dbReference type="ARBA" id="ARBA00022801"/>
    </source>
</evidence>
<feature type="chain" id="PRO_5021304883" evidence="5">
    <location>
        <begin position="28"/>
        <end position="702"/>
    </location>
</feature>
<dbReference type="InterPro" id="IPR001818">
    <property type="entry name" value="Pept_M10_metallopeptidase"/>
</dbReference>
<dbReference type="InterPro" id="IPR002909">
    <property type="entry name" value="IPT_dom"/>
</dbReference>
<evidence type="ECO:0000256" key="2">
    <source>
        <dbReference type="ARBA" id="ARBA00022723"/>
    </source>
</evidence>
<dbReference type="EMBL" id="SRMB01000003">
    <property type="protein sequence ID" value="TGE26408.1"/>
    <property type="molecule type" value="Genomic_DNA"/>
</dbReference>
<dbReference type="GO" id="GO:0031012">
    <property type="term" value="C:extracellular matrix"/>
    <property type="evidence" value="ECO:0007669"/>
    <property type="project" value="InterPro"/>
</dbReference>
<evidence type="ECO:0000256" key="5">
    <source>
        <dbReference type="SAM" id="SignalP"/>
    </source>
</evidence>
<evidence type="ECO:0000313" key="8">
    <source>
        <dbReference type="EMBL" id="TGE26408.1"/>
    </source>
</evidence>
<feature type="domain" description="IPT/TIG" evidence="7">
    <location>
        <begin position="211"/>
        <end position="300"/>
    </location>
</feature>
<evidence type="ECO:0000259" key="7">
    <source>
        <dbReference type="Pfam" id="PF01833"/>
    </source>
</evidence>
<accession>A0A4Z0Q8H8</accession>
<keyword evidence="1 8" id="KW-0645">Protease</keyword>
<dbReference type="InterPro" id="IPR026444">
    <property type="entry name" value="Secre_tail"/>
</dbReference>
<keyword evidence="3" id="KW-0378">Hydrolase</keyword>
<reference evidence="8 9" key="1">
    <citation type="submission" date="2019-04" db="EMBL/GenBank/DDBJ databases">
        <authorList>
            <person name="Feng G."/>
            <person name="Zhang J."/>
            <person name="Zhu H."/>
        </authorList>
    </citation>
    <scope>NUCLEOTIDE SEQUENCE [LARGE SCALE GENOMIC DNA]</scope>
    <source>
        <strain evidence="8 9">9PBR-1</strain>
    </source>
</reference>
<keyword evidence="4" id="KW-0862">Zinc</keyword>
<comment type="caution">
    <text evidence="8">The sequence shown here is derived from an EMBL/GenBank/DDBJ whole genome shotgun (WGS) entry which is preliminary data.</text>
</comment>
<dbReference type="GO" id="GO:0006508">
    <property type="term" value="P:proteolysis"/>
    <property type="evidence" value="ECO:0007669"/>
    <property type="project" value="UniProtKB-KW"/>
</dbReference>
<proteinExistence type="predicted"/>
<dbReference type="GO" id="GO:0008270">
    <property type="term" value="F:zinc ion binding"/>
    <property type="evidence" value="ECO:0007669"/>
    <property type="project" value="InterPro"/>
</dbReference>
<dbReference type="InterPro" id="IPR014756">
    <property type="entry name" value="Ig_E-set"/>
</dbReference>
<dbReference type="SUPFAM" id="SSF81296">
    <property type="entry name" value="E set domains"/>
    <property type="match status" value="1"/>
</dbReference>
<feature type="signal peptide" evidence="5">
    <location>
        <begin position="1"/>
        <end position="27"/>
    </location>
</feature>
<dbReference type="Pfam" id="PF00413">
    <property type="entry name" value="Peptidase_M10"/>
    <property type="match status" value="1"/>
</dbReference>
<dbReference type="AlphaFoldDB" id="A0A4Z0Q8H8"/>
<dbReference type="OrthoDB" id="7574679at2"/>
<sequence length="702" mass="74729">MKPWGTLCRFGAGLLLLSAFVPEPVVAQQAEPAGHCLLLPVTAAERARQARLVVEGEVLDARGFWDAAHRRIYTAHRVRVYSVWKGQVPTELTVITEGGRVELDEQVLTNTLRLHPGDQGVFFLQPAAFAGTAATAGFAPYASEQGFIRYNLTDASAAEPFRSYPLIGPAFYSELSAELGQARRELQPNPALAQAQLRRSQPGAEAKGQAPIISALSPATVPAGVEAVLTINGSGFGTDRGTGAVQFPNADDGGATFVQPQPSDYVSWTDTQIRVRVPSYTTTGNPAGSGPVRVLTAAGLQTTSLVALQVPYAASNVQAQNSQVIVRPNHINQNGEGGYTFRFEPGFAANAAAAAAFQRALLTGWRCQTGVNWTVGAVRTSSGTGTDGENSIGFDNGSELPANVLGRTTSYYQGCVDAKGRIGFRVSEIDMQFDDAVNWQFGPGFPSTLQFDFESVVLHELGHAQQLAHVNTATAVMYFGVGRGRSNRALSTNDRTGGRVVLRTRSFATPGCGPSPMLPAPLTRLAASSAGTAGAEVSWSTRDECFLSRFLVERTTDTTATWQAVATVAAGAAGNSYRVVDPAPLPGLSYYRLRLVRPDGSADNAAPLLVQSGADNNQVVQIFPNPVDGNTLRFLFAGVNDGNLSVYIYDAVGRMCKLQGLDTRTGFSTQSLNVGGLRPGWYVLRWRDQAGRTGSSSFVKIN</sequence>
<dbReference type="Proteomes" id="UP000298471">
    <property type="component" value="Unassembled WGS sequence"/>
</dbReference>
<evidence type="ECO:0000313" key="9">
    <source>
        <dbReference type="Proteomes" id="UP000298471"/>
    </source>
</evidence>
<dbReference type="GO" id="GO:0004222">
    <property type="term" value="F:metalloendopeptidase activity"/>
    <property type="evidence" value="ECO:0007669"/>
    <property type="project" value="InterPro"/>
</dbReference>
<evidence type="ECO:0000256" key="1">
    <source>
        <dbReference type="ARBA" id="ARBA00022670"/>
    </source>
</evidence>
<dbReference type="InterPro" id="IPR024079">
    <property type="entry name" value="MetalloPept_cat_dom_sf"/>
</dbReference>
<keyword evidence="8" id="KW-0482">Metalloprotease</keyword>
<gene>
    <name evidence="8" type="ORF">E5K02_16565</name>
</gene>
<dbReference type="SUPFAM" id="SSF55486">
    <property type="entry name" value="Metalloproteases ('zincins'), catalytic domain"/>
    <property type="match status" value="1"/>
</dbReference>
<dbReference type="InterPro" id="IPR013783">
    <property type="entry name" value="Ig-like_fold"/>
</dbReference>
<keyword evidence="5" id="KW-0732">Signal</keyword>
<evidence type="ECO:0000256" key="4">
    <source>
        <dbReference type="ARBA" id="ARBA00022833"/>
    </source>
</evidence>
<dbReference type="CDD" id="cd00102">
    <property type="entry name" value="IPT"/>
    <property type="match status" value="1"/>
</dbReference>
<protein>
    <submittedName>
        <fullName evidence="8">Matrixin family metalloprotease</fullName>
    </submittedName>
</protein>
<keyword evidence="2" id="KW-0479">Metal-binding</keyword>
<dbReference type="Gene3D" id="2.60.40.10">
    <property type="entry name" value="Immunoglobulins"/>
    <property type="match status" value="1"/>
</dbReference>
<dbReference type="NCBIfam" id="TIGR04183">
    <property type="entry name" value="Por_Secre_tail"/>
    <property type="match status" value="1"/>
</dbReference>
<keyword evidence="9" id="KW-1185">Reference proteome</keyword>
<dbReference type="Pfam" id="PF01833">
    <property type="entry name" value="TIG"/>
    <property type="match status" value="1"/>
</dbReference>
<evidence type="ECO:0000259" key="6">
    <source>
        <dbReference type="Pfam" id="PF00413"/>
    </source>
</evidence>
<name>A0A4Z0Q8H8_9BACT</name>
<dbReference type="Gene3D" id="3.40.390.10">
    <property type="entry name" value="Collagenase (Catalytic Domain)"/>
    <property type="match status" value="1"/>
</dbReference>
<feature type="domain" description="Peptidase M10 metallopeptidase" evidence="6">
    <location>
        <begin position="430"/>
        <end position="497"/>
    </location>
</feature>